<dbReference type="Proteomes" id="UP000011518">
    <property type="component" value="Unassembled WGS sequence"/>
</dbReference>
<sequence length="124" mass="13412">MWDVFPWTMTNHMAILSAGLAGLPAPAGRTLGEKRDGSMALTIPSHSADKALPGKLCLGLSSCLFLPLELLLCIFSCGHRSPKKSRQLLLPGLWQLAPATWPAFTVLLLHGDKFSKNPPNHDTV</sequence>
<name>L9JAF5_TUPCH</name>
<feature type="signal peptide" evidence="1">
    <location>
        <begin position="1"/>
        <end position="21"/>
    </location>
</feature>
<reference evidence="3" key="2">
    <citation type="journal article" date="2013" name="Nat. Commun.">
        <title>Genome of the Chinese tree shrew.</title>
        <authorList>
            <person name="Fan Y."/>
            <person name="Huang Z.Y."/>
            <person name="Cao C.C."/>
            <person name="Chen C.S."/>
            <person name="Chen Y.X."/>
            <person name="Fan D.D."/>
            <person name="He J."/>
            <person name="Hou H.L."/>
            <person name="Hu L."/>
            <person name="Hu X.T."/>
            <person name="Jiang X.T."/>
            <person name="Lai R."/>
            <person name="Lang Y.S."/>
            <person name="Liang B."/>
            <person name="Liao S.G."/>
            <person name="Mu D."/>
            <person name="Ma Y.Y."/>
            <person name="Niu Y.Y."/>
            <person name="Sun X.Q."/>
            <person name="Xia J.Q."/>
            <person name="Xiao J."/>
            <person name="Xiong Z.Q."/>
            <person name="Xu L."/>
            <person name="Yang L."/>
            <person name="Zhang Y."/>
            <person name="Zhao W."/>
            <person name="Zhao X.D."/>
            <person name="Zheng Y.T."/>
            <person name="Zhou J.M."/>
            <person name="Zhu Y.B."/>
            <person name="Zhang G.J."/>
            <person name="Wang J."/>
            <person name="Yao Y.G."/>
        </authorList>
    </citation>
    <scope>NUCLEOTIDE SEQUENCE [LARGE SCALE GENOMIC DNA]</scope>
</reference>
<protein>
    <submittedName>
        <fullName evidence="2">Uncharacterized protein</fullName>
    </submittedName>
</protein>
<organism evidence="2 3">
    <name type="scientific">Tupaia chinensis</name>
    <name type="common">Chinese tree shrew</name>
    <name type="synonym">Tupaia belangeri chinensis</name>
    <dbReference type="NCBI Taxonomy" id="246437"/>
    <lineage>
        <taxon>Eukaryota</taxon>
        <taxon>Metazoa</taxon>
        <taxon>Chordata</taxon>
        <taxon>Craniata</taxon>
        <taxon>Vertebrata</taxon>
        <taxon>Euteleostomi</taxon>
        <taxon>Mammalia</taxon>
        <taxon>Eutheria</taxon>
        <taxon>Euarchontoglires</taxon>
        <taxon>Scandentia</taxon>
        <taxon>Tupaiidae</taxon>
        <taxon>Tupaia</taxon>
    </lineage>
</organism>
<reference evidence="3" key="1">
    <citation type="submission" date="2012-07" db="EMBL/GenBank/DDBJ databases">
        <title>Genome of the Chinese tree shrew, a rising model animal genetically related to primates.</title>
        <authorList>
            <person name="Zhang G."/>
            <person name="Fan Y."/>
            <person name="Yao Y."/>
            <person name="Huang Z."/>
        </authorList>
    </citation>
    <scope>NUCLEOTIDE SEQUENCE [LARGE SCALE GENOMIC DNA]</scope>
</reference>
<evidence type="ECO:0000313" key="3">
    <source>
        <dbReference type="Proteomes" id="UP000011518"/>
    </source>
</evidence>
<keyword evidence="3" id="KW-1185">Reference proteome</keyword>
<evidence type="ECO:0000313" key="2">
    <source>
        <dbReference type="EMBL" id="ELW47560.1"/>
    </source>
</evidence>
<gene>
    <name evidence="2" type="ORF">TREES_T100007950</name>
</gene>
<dbReference type="EMBL" id="KB321103">
    <property type="protein sequence ID" value="ELW47560.1"/>
    <property type="molecule type" value="Genomic_DNA"/>
</dbReference>
<keyword evidence="1" id="KW-0732">Signal</keyword>
<proteinExistence type="predicted"/>
<evidence type="ECO:0000256" key="1">
    <source>
        <dbReference type="SAM" id="SignalP"/>
    </source>
</evidence>
<dbReference type="InParanoid" id="L9JAF5"/>
<feature type="chain" id="PRO_5003999067" evidence="1">
    <location>
        <begin position="22"/>
        <end position="124"/>
    </location>
</feature>
<accession>L9JAF5</accession>
<dbReference type="AlphaFoldDB" id="L9JAF5"/>